<dbReference type="Pfam" id="PF07734">
    <property type="entry name" value="FBA_1"/>
    <property type="match status" value="1"/>
</dbReference>
<dbReference type="InterPro" id="IPR006527">
    <property type="entry name" value="F-box-assoc_dom_typ1"/>
</dbReference>
<dbReference type="PROSITE" id="PS50181">
    <property type="entry name" value="FBOX"/>
    <property type="match status" value="1"/>
</dbReference>
<dbReference type="PANTHER" id="PTHR31672:SF10">
    <property type="entry name" value="F-BOX DOMAIN-CONTAINING PROTEIN"/>
    <property type="match status" value="1"/>
</dbReference>
<dbReference type="InterPro" id="IPR001810">
    <property type="entry name" value="F-box_dom"/>
</dbReference>
<dbReference type="AlphaFoldDB" id="A0A8S9JSR7"/>
<dbReference type="Pfam" id="PF00646">
    <property type="entry name" value="F-box"/>
    <property type="match status" value="1"/>
</dbReference>
<feature type="domain" description="F-box" evidence="1">
    <location>
        <begin position="1"/>
        <end position="45"/>
    </location>
</feature>
<dbReference type="PANTHER" id="PTHR31672">
    <property type="entry name" value="BNACNNG10540D PROTEIN"/>
    <property type="match status" value="1"/>
</dbReference>
<dbReference type="InterPro" id="IPR036047">
    <property type="entry name" value="F-box-like_dom_sf"/>
</dbReference>
<proteinExistence type="predicted"/>
<dbReference type="SUPFAM" id="SSF81383">
    <property type="entry name" value="F-box domain"/>
    <property type="match status" value="1"/>
</dbReference>
<protein>
    <recommendedName>
        <fullName evidence="1">F-box domain-containing protein</fullName>
    </recommendedName>
</protein>
<dbReference type="Gene3D" id="1.20.1280.50">
    <property type="match status" value="1"/>
</dbReference>
<gene>
    <name evidence="2" type="ORF">F2Q70_00034585</name>
</gene>
<dbReference type="SMART" id="SM00256">
    <property type="entry name" value="FBOX"/>
    <property type="match status" value="1"/>
</dbReference>
<comment type="caution">
    <text evidence="2">The sequence shown here is derived from an EMBL/GenBank/DDBJ whole genome shotgun (WGS) entry which is preliminary data.</text>
</comment>
<dbReference type="NCBIfam" id="TIGR01640">
    <property type="entry name" value="F_box_assoc_1"/>
    <property type="match status" value="1"/>
</dbReference>
<evidence type="ECO:0000259" key="1">
    <source>
        <dbReference type="PROSITE" id="PS50181"/>
    </source>
</evidence>
<accession>A0A8S9JSR7</accession>
<reference evidence="2" key="1">
    <citation type="submission" date="2019-12" db="EMBL/GenBank/DDBJ databases">
        <title>Genome sequencing and annotation of Brassica cretica.</title>
        <authorList>
            <person name="Studholme D.J."/>
            <person name="Sarris P.F."/>
        </authorList>
    </citation>
    <scope>NUCLEOTIDE SEQUENCE</scope>
    <source>
        <strain evidence="2">PFS-102/07</strain>
        <tissue evidence="2">Leaf</tissue>
    </source>
</reference>
<sequence>MMSDLPHDLESEILARVPSKSLAKLQTTCKRWYAWFKRSKVRDEEQQLEQSIERAGRISKVLWFETRSIKPSKFYWPTDSYAFECGNSKSSCRNYKILRCSSYFKNIQKVGFNCEIYDISSDSWRVLDGVTDKRMIDYFDDAVSLKGNAYWMHKDREAELKLLLSFNFTTEVFVPLPLPD</sequence>
<dbReference type="EMBL" id="QGKY02000246">
    <property type="protein sequence ID" value="KAF2585184.1"/>
    <property type="molecule type" value="Genomic_DNA"/>
</dbReference>
<dbReference type="InterPro" id="IPR017451">
    <property type="entry name" value="F-box-assoc_interact_dom"/>
</dbReference>
<dbReference type="InterPro" id="IPR050796">
    <property type="entry name" value="SCF_F-box_component"/>
</dbReference>
<evidence type="ECO:0000313" key="2">
    <source>
        <dbReference type="EMBL" id="KAF2585184.1"/>
    </source>
</evidence>
<name>A0A8S9JSR7_BRACR</name>
<organism evidence="2">
    <name type="scientific">Brassica cretica</name>
    <name type="common">Mustard</name>
    <dbReference type="NCBI Taxonomy" id="69181"/>
    <lineage>
        <taxon>Eukaryota</taxon>
        <taxon>Viridiplantae</taxon>
        <taxon>Streptophyta</taxon>
        <taxon>Embryophyta</taxon>
        <taxon>Tracheophyta</taxon>
        <taxon>Spermatophyta</taxon>
        <taxon>Magnoliopsida</taxon>
        <taxon>eudicotyledons</taxon>
        <taxon>Gunneridae</taxon>
        <taxon>Pentapetalae</taxon>
        <taxon>rosids</taxon>
        <taxon>malvids</taxon>
        <taxon>Brassicales</taxon>
        <taxon>Brassicaceae</taxon>
        <taxon>Brassiceae</taxon>
        <taxon>Brassica</taxon>
    </lineage>
</organism>